<keyword evidence="2" id="KW-0540">Nuclease</keyword>
<sequence length="399" mass="44862">MRLSAFTVLLPILSYLDGATAWGAVGHEVVATIAQMYLHPTVLPKLCEILDFAPGECHIASVATWADQHRMQMRWSASLHYVGALDDYPSKTCAFPGSRGWAGSRQINVLDGIRNTSSLLQGWVNHDVNDDVAEEALKFLIHFVGDMHQPLHLTGRDRGGNSVKVRFGRRVTNLHSLWDGFLIAKAVREVPRNYSRPLPYPKVERALRGTIYDSYIRRLLWEGLLNPWATEAESWLGCPTPSTTDGSLSSSGLLGMMHNAYYYTGKLVQSIIKDGVEIIPDSDTICPYAWSKPIHELNCDLIWPKEIDEPPYNTVSFDDSFGHDHSHGDHEVFMEDESKSPLLNLDTPEYAGRVYREMIIEKLLAQGGIRLAGLLNYLFADYDEDTFGPRRPFITTLNV</sequence>
<feature type="chain" id="PRO_5034016454" description="Phospholipase C/P1 nuclease" evidence="8">
    <location>
        <begin position="22"/>
        <end position="399"/>
    </location>
</feature>
<evidence type="ECO:0000256" key="6">
    <source>
        <dbReference type="ARBA" id="ARBA00023157"/>
    </source>
</evidence>
<evidence type="ECO:0000256" key="5">
    <source>
        <dbReference type="ARBA" id="ARBA00022801"/>
    </source>
</evidence>
<dbReference type="InterPro" id="IPR003154">
    <property type="entry name" value="S1/P1nuclease"/>
</dbReference>
<evidence type="ECO:0000313" key="10">
    <source>
        <dbReference type="Proteomes" id="UP000521872"/>
    </source>
</evidence>
<evidence type="ECO:0000256" key="1">
    <source>
        <dbReference type="ARBA" id="ARBA00009547"/>
    </source>
</evidence>
<dbReference type="GO" id="GO:0046872">
    <property type="term" value="F:metal ion binding"/>
    <property type="evidence" value="ECO:0007669"/>
    <property type="project" value="UniProtKB-KW"/>
</dbReference>
<accession>A0A8H4QT77</accession>
<name>A0A8H4QT77_9AGAR</name>
<keyword evidence="5" id="KW-0378">Hydrolase</keyword>
<dbReference type="EMBL" id="JAACJL010000031">
    <property type="protein sequence ID" value="KAF4616922.1"/>
    <property type="molecule type" value="Genomic_DNA"/>
</dbReference>
<dbReference type="SUPFAM" id="SSF48537">
    <property type="entry name" value="Phospholipase C/P1 nuclease"/>
    <property type="match status" value="1"/>
</dbReference>
<organism evidence="9 10">
    <name type="scientific">Agrocybe pediades</name>
    <dbReference type="NCBI Taxonomy" id="84607"/>
    <lineage>
        <taxon>Eukaryota</taxon>
        <taxon>Fungi</taxon>
        <taxon>Dikarya</taxon>
        <taxon>Basidiomycota</taxon>
        <taxon>Agaricomycotina</taxon>
        <taxon>Agaricomycetes</taxon>
        <taxon>Agaricomycetidae</taxon>
        <taxon>Agaricales</taxon>
        <taxon>Agaricineae</taxon>
        <taxon>Strophariaceae</taxon>
        <taxon>Agrocybe</taxon>
    </lineage>
</organism>
<gene>
    <name evidence="9" type="ORF">D9613_008565</name>
</gene>
<keyword evidence="10" id="KW-1185">Reference proteome</keyword>
<feature type="signal peptide" evidence="8">
    <location>
        <begin position="1"/>
        <end position="21"/>
    </location>
</feature>
<dbReference type="GO" id="GO:0006308">
    <property type="term" value="P:DNA catabolic process"/>
    <property type="evidence" value="ECO:0007669"/>
    <property type="project" value="InterPro"/>
</dbReference>
<keyword evidence="4" id="KW-0255">Endonuclease</keyword>
<dbReference type="Gene3D" id="1.10.575.10">
    <property type="entry name" value="P1 Nuclease"/>
    <property type="match status" value="1"/>
</dbReference>
<proteinExistence type="inferred from homology"/>
<evidence type="ECO:0000256" key="2">
    <source>
        <dbReference type="ARBA" id="ARBA00022722"/>
    </source>
</evidence>
<dbReference type="PANTHER" id="PTHR33146:SF29">
    <property type="entry name" value="S1_P1 NUCLEASE"/>
    <property type="match status" value="1"/>
</dbReference>
<keyword evidence="7" id="KW-0325">Glycoprotein</keyword>
<dbReference type="Pfam" id="PF02265">
    <property type="entry name" value="S1-P1_nuclease"/>
    <property type="match status" value="1"/>
</dbReference>
<comment type="caution">
    <text evidence="9">The sequence shown here is derived from an EMBL/GenBank/DDBJ whole genome shotgun (WGS) entry which is preliminary data.</text>
</comment>
<dbReference type="AlphaFoldDB" id="A0A8H4QT77"/>
<dbReference type="GO" id="GO:0016788">
    <property type="term" value="F:hydrolase activity, acting on ester bonds"/>
    <property type="evidence" value="ECO:0007669"/>
    <property type="project" value="InterPro"/>
</dbReference>
<reference evidence="9 10" key="1">
    <citation type="submission" date="2019-12" db="EMBL/GenBank/DDBJ databases">
        <authorList>
            <person name="Floudas D."/>
            <person name="Bentzer J."/>
            <person name="Ahren D."/>
            <person name="Johansson T."/>
            <person name="Persson P."/>
            <person name="Tunlid A."/>
        </authorList>
    </citation>
    <scope>NUCLEOTIDE SEQUENCE [LARGE SCALE GENOMIC DNA]</scope>
    <source>
        <strain evidence="9 10">CBS 102.39</strain>
    </source>
</reference>
<evidence type="ECO:0000256" key="8">
    <source>
        <dbReference type="SAM" id="SignalP"/>
    </source>
</evidence>
<keyword evidence="8" id="KW-0732">Signal</keyword>
<comment type="similarity">
    <text evidence="1">Belongs to the nuclease type I family.</text>
</comment>
<keyword evidence="3" id="KW-0479">Metal-binding</keyword>
<dbReference type="GO" id="GO:0003676">
    <property type="term" value="F:nucleic acid binding"/>
    <property type="evidence" value="ECO:0007669"/>
    <property type="project" value="InterPro"/>
</dbReference>
<keyword evidence="6" id="KW-1015">Disulfide bond</keyword>
<dbReference type="CDD" id="cd11010">
    <property type="entry name" value="S1-P1_nuclease"/>
    <property type="match status" value="1"/>
</dbReference>
<dbReference type="InterPro" id="IPR008947">
    <property type="entry name" value="PLipase_C/P1_nuclease_dom_sf"/>
</dbReference>
<dbReference type="Proteomes" id="UP000521872">
    <property type="component" value="Unassembled WGS sequence"/>
</dbReference>
<dbReference type="GO" id="GO:0004519">
    <property type="term" value="F:endonuclease activity"/>
    <property type="evidence" value="ECO:0007669"/>
    <property type="project" value="UniProtKB-KW"/>
</dbReference>
<protein>
    <recommendedName>
        <fullName evidence="11">Phospholipase C/P1 nuclease</fullName>
    </recommendedName>
</protein>
<evidence type="ECO:0000256" key="7">
    <source>
        <dbReference type="ARBA" id="ARBA00023180"/>
    </source>
</evidence>
<evidence type="ECO:0000256" key="3">
    <source>
        <dbReference type="ARBA" id="ARBA00022723"/>
    </source>
</evidence>
<evidence type="ECO:0000256" key="4">
    <source>
        <dbReference type="ARBA" id="ARBA00022759"/>
    </source>
</evidence>
<dbReference type="PANTHER" id="PTHR33146">
    <property type="entry name" value="ENDONUCLEASE 4"/>
    <property type="match status" value="1"/>
</dbReference>
<evidence type="ECO:0000313" key="9">
    <source>
        <dbReference type="EMBL" id="KAF4616922.1"/>
    </source>
</evidence>
<evidence type="ECO:0008006" key="11">
    <source>
        <dbReference type="Google" id="ProtNLM"/>
    </source>
</evidence>